<reference evidence="4 5" key="1">
    <citation type="submission" date="2019-03" db="EMBL/GenBank/DDBJ databases">
        <title>Draft genome sequence of Xylaria hypoxylon DSM 108379, a ubiquitous saprotrophic-parasitic fungi on hardwood.</title>
        <authorList>
            <person name="Buettner E."/>
            <person name="Leonhardt S."/>
            <person name="Gebauer A.M."/>
            <person name="Liers C."/>
            <person name="Hofrichter M."/>
            <person name="Kellner H."/>
        </authorList>
    </citation>
    <scope>NUCLEOTIDE SEQUENCE [LARGE SCALE GENOMIC DNA]</scope>
    <source>
        <strain evidence="4 5">DSM 108379</strain>
    </source>
</reference>
<keyword evidence="3" id="KW-0472">Membrane</keyword>
<dbReference type="Proteomes" id="UP000297716">
    <property type="component" value="Unassembled WGS sequence"/>
</dbReference>
<sequence length="290" mass="32718">MDSPLSIAGNIAGLLTFAAAIAAFVYVRYRMFLDAEQEVEKVMSSTFESMVDAMELVAGMPGDSSAAVQARGLARQLLRVEVEIGNLVFWPRVPSHLRTRFKLDAMSFVRTFAENEEGDPETSRLRDELFVRMVTNAQQFPPDPFHPDSSSYVLYFVPLFLMPIILPASWQWYKAREAVLALTQKRESLRSRLFFHMVLAANTKTDTVSKLTNKLDDLNKKVDSLATTLAESSEKILESLRELEQHPGTSELQRDKNAYEPDRGQDYSDIVEHGPSSPLAANLQDREPQE</sequence>
<keyword evidence="3" id="KW-1133">Transmembrane helix</keyword>
<evidence type="ECO:0000313" key="4">
    <source>
        <dbReference type="EMBL" id="TGJ85712.1"/>
    </source>
</evidence>
<keyword evidence="5" id="KW-1185">Reference proteome</keyword>
<comment type="caution">
    <text evidence="4">The sequence shown here is derived from an EMBL/GenBank/DDBJ whole genome shotgun (WGS) entry which is preliminary data.</text>
</comment>
<evidence type="ECO:0000313" key="5">
    <source>
        <dbReference type="Proteomes" id="UP000297716"/>
    </source>
</evidence>
<feature type="coiled-coil region" evidence="1">
    <location>
        <begin position="201"/>
        <end position="235"/>
    </location>
</feature>
<keyword evidence="1" id="KW-0175">Coiled coil</keyword>
<gene>
    <name evidence="4" type="ORF">E0Z10_g3059</name>
</gene>
<feature type="transmembrane region" description="Helical" evidence="3">
    <location>
        <begin position="152"/>
        <end position="173"/>
    </location>
</feature>
<evidence type="ECO:0000256" key="2">
    <source>
        <dbReference type="SAM" id="MobiDB-lite"/>
    </source>
</evidence>
<dbReference type="EMBL" id="SKBN01000040">
    <property type="protein sequence ID" value="TGJ85712.1"/>
    <property type="molecule type" value="Genomic_DNA"/>
</dbReference>
<evidence type="ECO:0000256" key="1">
    <source>
        <dbReference type="SAM" id="Coils"/>
    </source>
</evidence>
<proteinExistence type="predicted"/>
<organism evidence="4 5">
    <name type="scientific">Xylaria hypoxylon</name>
    <dbReference type="NCBI Taxonomy" id="37992"/>
    <lineage>
        <taxon>Eukaryota</taxon>
        <taxon>Fungi</taxon>
        <taxon>Dikarya</taxon>
        <taxon>Ascomycota</taxon>
        <taxon>Pezizomycotina</taxon>
        <taxon>Sordariomycetes</taxon>
        <taxon>Xylariomycetidae</taxon>
        <taxon>Xylariales</taxon>
        <taxon>Xylariaceae</taxon>
        <taxon>Xylaria</taxon>
    </lineage>
</organism>
<accession>A0A4Z0ZAS6</accession>
<keyword evidence="3" id="KW-0812">Transmembrane</keyword>
<feature type="region of interest" description="Disordered" evidence="2">
    <location>
        <begin position="242"/>
        <end position="290"/>
    </location>
</feature>
<evidence type="ECO:0000256" key="3">
    <source>
        <dbReference type="SAM" id="Phobius"/>
    </source>
</evidence>
<feature type="transmembrane region" description="Helical" evidence="3">
    <location>
        <begin position="6"/>
        <end position="27"/>
    </location>
</feature>
<protein>
    <submittedName>
        <fullName evidence="4">Uncharacterized protein</fullName>
    </submittedName>
</protein>
<name>A0A4Z0ZAS6_9PEZI</name>
<feature type="compositionally biased region" description="Basic and acidic residues" evidence="2">
    <location>
        <begin position="252"/>
        <end position="272"/>
    </location>
</feature>
<dbReference type="AlphaFoldDB" id="A0A4Z0ZAS6"/>